<proteinExistence type="predicted"/>
<evidence type="ECO:0000313" key="1">
    <source>
        <dbReference type="EMBL" id="BAB48018.1"/>
    </source>
</evidence>
<dbReference type="KEGG" id="mlo:msl0434"/>
<name>Q98MU5_RHILO</name>
<gene>
    <name evidence="1" type="ordered locus">msl0434</name>
</gene>
<protein>
    <submittedName>
        <fullName evidence="1">Msl0434 protein</fullName>
    </submittedName>
</protein>
<dbReference type="EMBL" id="BA000012">
    <property type="protein sequence ID" value="BAB48018.1"/>
    <property type="molecule type" value="Genomic_DNA"/>
</dbReference>
<organism evidence="1 2">
    <name type="scientific">Mesorhizobium japonicum (strain LMG 29417 / CECT 9101 / MAFF 303099)</name>
    <name type="common">Mesorhizobium loti (strain MAFF 303099)</name>
    <dbReference type="NCBI Taxonomy" id="266835"/>
    <lineage>
        <taxon>Bacteria</taxon>
        <taxon>Pseudomonadati</taxon>
        <taxon>Pseudomonadota</taxon>
        <taxon>Alphaproteobacteria</taxon>
        <taxon>Hyphomicrobiales</taxon>
        <taxon>Phyllobacteriaceae</taxon>
        <taxon>Mesorhizobium</taxon>
    </lineage>
</organism>
<dbReference type="HOGENOM" id="CLU_2602548_0_0_5"/>
<dbReference type="AlphaFoldDB" id="Q98MU5"/>
<dbReference type="RefSeq" id="WP_010909374.1">
    <property type="nucleotide sequence ID" value="NC_002678.2"/>
</dbReference>
<sequence>MSLQSARYTDVMRKPSKTPFTKLLAAETTLLSADRLLGLLKLQTDRGDIELVMNRVVAERLMSTVVDFLQAGQGDDGPTFAVERSQ</sequence>
<dbReference type="Proteomes" id="UP000000552">
    <property type="component" value="Chromosome"/>
</dbReference>
<reference evidence="1 2" key="1">
    <citation type="journal article" date="2000" name="DNA Res.">
        <title>Complete genome structure of the nitrogen-fixing symbiotic bacterium Mesorhizobium loti.</title>
        <authorList>
            <person name="Kaneko T."/>
            <person name="Nakamura Y."/>
            <person name="Sato S."/>
            <person name="Asamizu E."/>
            <person name="Kato T."/>
            <person name="Sasamoto S."/>
            <person name="Watanabe A."/>
            <person name="Idesawa K."/>
            <person name="Ishikawa A."/>
            <person name="Kawashima K."/>
            <person name="Kimura T."/>
            <person name="Kishida Y."/>
            <person name="Kiyokawa C."/>
            <person name="Kohara M."/>
            <person name="Matsumoto M."/>
            <person name="Matsuno A."/>
            <person name="Mochizuki Y."/>
            <person name="Nakayama S."/>
            <person name="Nakazaki N."/>
            <person name="Shimpo S."/>
            <person name="Sugimoto M."/>
            <person name="Takeuchi C."/>
            <person name="Yamada M."/>
            <person name="Tabata S."/>
        </authorList>
    </citation>
    <scope>NUCLEOTIDE SEQUENCE [LARGE SCALE GENOMIC DNA]</scope>
    <source>
        <strain evidence="2">LMG 29417 / CECT 9101 / MAFF 303099</strain>
    </source>
</reference>
<accession>Q98MU5</accession>
<evidence type="ECO:0000313" key="2">
    <source>
        <dbReference type="Proteomes" id="UP000000552"/>
    </source>
</evidence>